<dbReference type="Proteomes" id="UP001281217">
    <property type="component" value="Unassembled WGS sequence"/>
</dbReference>
<protein>
    <submittedName>
        <fullName evidence="1">Uncharacterized protein</fullName>
    </submittedName>
</protein>
<dbReference type="EMBL" id="JAVRDO010000004">
    <property type="protein sequence ID" value="MDX9687257.1"/>
    <property type="molecule type" value="Genomic_DNA"/>
</dbReference>
<keyword evidence="2" id="KW-1185">Reference proteome</keyword>
<comment type="caution">
    <text evidence="1">The sequence shown here is derived from an EMBL/GenBank/DDBJ whole genome shotgun (WGS) entry which is preliminary data.</text>
</comment>
<reference evidence="2" key="1">
    <citation type="submission" date="2023-07" db="EMBL/GenBank/DDBJ databases">
        <authorList>
            <person name="de Witt J."/>
        </authorList>
    </citation>
    <scope>NUCLEOTIDE SEQUENCE [LARGE SCALE GENOMIC DNA]</scope>
    <source>
        <strain evidence="2">FZJ</strain>
    </source>
</reference>
<sequence>MAWLKVAAGLRQVKQRGLERVDAQCQLAMLARLPKALRYESADRKGAPGEESIGLIHLPDALK</sequence>
<accession>A0ABU5BXI8</accession>
<name>A0ABU5BXI8_9GAMM</name>
<proteinExistence type="predicted"/>
<organism evidence="1 2">
    <name type="scientific">Halopseudomonas formosensis</name>
    <dbReference type="NCBI Taxonomy" id="1002526"/>
    <lineage>
        <taxon>Bacteria</taxon>
        <taxon>Pseudomonadati</taxon>
        <taxon>Pseudomonadota</taxon>
        <taxon>Gammaproteobacteria</taxon>
        <taxon>Pseudomonadales</taxon>
        <taxon>Pseudomonadaceae</taxon>
        <taxon>Halopseudomonas</taxon>
    </lineage>
</organism>
<evidence type="ECO:0000313" key="1">
    <source>
        <dbReference type="EMBL" id="MDX9687257.1"/>
    </source>
</evidence>
<dbReference type="RefSeq" id="WP_320331383.1">
    <property type="nucleotide sequence ID" value="NZ_JAVRDO010000004.1"/>
</dbReference>
<evidence type="ECO:0000313" key="2">
    <source>
        <dbReference type="Proteomes" id="UP001281217"/>
    </source>
</evidence>
<gene>
    <name evidence="1" type="ORF">RED13_001683</name>
</gene>